<comment type="similarity">
    <text evidence="1">Belongs to the short-chain dehydrogenases/reductases (SDR) family.</text>
</comment>
<dbReference type="InterPro" id="IPR036291">
    <property type="entry name" value="NAD(P)-bd_dom_sf"/>
</dbReference>
<dbReference type="OrthoDB" id="9803333at2"/>
<dbReference type="InterPro" id="IPR002347">
    <property type="entry name" value="SDR_fam"/>
</dbReference>
<dbReference type="PROSITE" id="PS00061">
    <property type="entry name" value="ADH_SHORT"/>
    <property type="match status" value="1"/>
</dbReference>
<dbReference type="PANTHER" id="PTHR43639:SF1">
    <property type="entry name" value="SHORT-CHAIN DEHYDROGENASE_REDUCTASE FAMILY PROTEIN"/>
    <property type="match status" value="1"/>
</dbReference>
<dbReference type="NCBIfam" id="NF005559">
    <property type="entry name" value="PRK07231.1"/>
    <property type="match status" value="1"/>
</dbReference>
<dbReference type="Proteomes" id="UP000183613">
    <property type="component" value="Unassembled WGS sequence"/>
</dbReference>
<name>A0A0J6G954_PSEDM</name>
<evidence type="ECO:0000256" key="2">
    <source>
        <dbReference type="ARBA" id="ARBA00023002"/>
    </source>
</evidence>
<dbReference type="SUPFAM" id="SSF51735">
    <property type="entry name" value="NAD(P)-binding Rossmann-fold domains"/>
    <property type="match status" value="1"/>
</dbReference>
<gene>
    <name evidence="3" type="ORF">SAMN04489800_3080</name>
</gene>
<dbReference type="GO" id="GO:0016491">
    <property type="term" value="F:oxidoreductase activity"/>
    <property type="evidence" value="ECO:0007669"/>
    <property type="project" value="UniProtKB-KW"/>
</dbReference>
<dbReference type="EMBL" id="FNUD01000002">
    <property type="protein sequence ID" value="SEE95429.1"/>
    <property type="molecule type" value="Genomic_DNA"/>
</dbReference>
<dbReference type="Gene3D" id="3.40.50.720">
    <property type="entry name" value="NAD(P)-binding Rossmann-like Domain"/>
    <property type="match status" value="1"/>
</dbReference>
<comment type="caution">
    <text evidence="3">The sequence shown here is derived from an EMBL/GenBank/DDBJ whole genome shotgun (WGS) entry which is preliminary data.</text>
</comment>
<dbReference type="PRINTS" id="PR00081">
    <property type="entry name" value="GDHRDH"/>
</dbReference>
<reference evidence="3" key="1">
    <citation type="submission" date="2016-10" db="EMBL/GenBank/DDBJ databases">
        <authorList>
            <person name="Varghese N."/>
            <person name="Submissions S."/>
        </authorList>
    </citation>
    <scope>NUCLEOTIDE SEQUENCE [LARGE SCALE GENOMIC DNA]</scope>
    <source>
        <strain evidence="3">LMG 25555</strain>
    </source>
</reference>
<proteinExistence type="inferred from homology"/>
<dbReference type="PANTHER" id="PTHR43639">
    <property type="entry name" value="OXIDOREDUCTASE, SHORT-CHAIN DEHYDROGENASE/REDUCTASE FAMILY (AFU_ORTHOLOGUE AFUA_5G02870)"/>
    <property type="match status" value="1"/>
</dbReference>
<keyword evidence="4" id="KW-1185">Reference proteome</keyword>
<evidence type="ECO:0000256" key="1">
    <source>
        <dbReference type="ARBA" id="ARBA00006484"/>
    </source>
</evidence>
<evidence type="ECO:0000313" key="4">
    <source>
        <dbReference type="Proteomes" id="UP000183613"/>
    </source>
</evidence>
<dbReference type="PRINTS" id="PR00080">
    <property type="entry name" value="SDRFAMILY"/>
</dbReference>
<dbReference type="FunFam" id="3.40.50.720:FF:000084">
    <property type="entry name" value="Short-chain dehydrogenase reductase"/>
    <property type="match status" value="1"/>
</dbReference>
<dbReference type="AlphaFoldDB" id="A0A0J6G954"/>
<evidence type="ECO:0000313" key="3">
    <source>
        <dbReference type="EMBL" id="SEE95429.1"/>
    </source>
</evidence>
<keyword evidence="2" id="KW-0560">Oxidoreductase</keyword>
<dbReference type="RefSeq" id="WP_048362010.1">
    <property type="nucleotide sequence ID" value="NZ_FNUD01000002.1"/>
</dbReference>
<sequence length="249" mass="25992">MKKLQNKIALVTGASKGIGAAIARQLARDGATVIVNYAHSREDADRVVSQIVQTGAKACAVQADVSNKSEVKTLFKTIAGKFGHIDILVNNAGVYATSALADITEHEFHRQFDLNVLGLIQCTQAAVEVFNPAGGSIINISSSVTSFTPANSAVYTASKGAVDAITRTLANELGPKKIRVNSVNPGLVETEGVHASGFFEDAFRQKIEAITPLGRIGQPEDIAPAVAFLASGDAGWITGEILVIGGGLH</sequence>
<organism evidence="3 4">
    <name type="scientific">Pseudomonas deceptionensis</name>
    <dbReference type="NCBI Taxonomy" id="882211"/>
    <lineage>
        <taxon>Bacteria</taxon>
        <taxon>Pseudomonadati</taxon>
        <taxon>Pseudomonadota</taxon>
        <taxon>Gammaproteobacteria</taxon>
        <taxon>Pseudomonadales</taxon>
        <taxon>Pseudomonadaceae</taxon>
        <taxon>Pseudomonas</taxon>
    </lineage>
</organism>
<dbReference type="Pfam" id="PF13561">
    <property type="entry name" value="adh_short_C2"/>
    <property type="match status" value="1"/>
</dbReference>
<protein>
    <submittedName>
        <fullName evidence="3">3-oxoacyl-[acyl-carrier protein] reductase</fullName>
    </submittedName>
</protein>
<dbReference type="InterPro" id="IPR020904">
    <property type="entry name" value="Sc_DH/Rdtase_CS"/>
</dbReference>
<accession>A0A0J6G954</accession>